<feature type="compositionally biased region" description="Low complexity" evidence="4">
    <location>
        <begin position="519"/>
        <end position="534"/>
    </location>
</feature>
<feature type="compositionally biased region" description="Basic and acidic residues" evidence="4">
    <location>
        <begin position="95"/>
        <end position="114"/>
    </location>
</feature>
<dbReference type="Proteomes" id="UP000070412">
    <property type="component" value="Unassembled WGS sequence"/>
</dbReference>
<dbReference type="PROSITE" id="PS50010">
    <property type="entry name" value="DH_2"/>
    <property type="match status" value="1"/>
</dbReference>
<evidence type="ECO:0000313" key="10">
    <source>
        <dbReference type="Proteomes" id="UP000070412"/>
    </source>
</evidence>
<evidence type="ECO:0000259" key="5">
    <source>
        <dbReference type="PROSITE" id="PS50002"/>
    </source>
</evidence>
<organism evidence="8">
    <name type="scientific">Sarcoptes scabiei</name>
    <name type="common">Itch mite</name>
    <name type="synonym">Acarus scabiei</name>
    <dbReference type="NCBI Taxonomy" id="52283"/>
    <lineage>
        <taxon>Eukaryota</taxon>
        <taxon>Metazoa</taxon>
        <taxon>Ecdysozoa</taxon>
        <taxon>Arthropoda</taxon>
        <taxon>Chelicerata</taxon>
        <taxon>Arachnida</taxon>
        <taxon>Acari</taxon>
        <taxon>Acariformes</taxon>
        <taxon>Sarcoptiformes</taxon>
        <taxon>Astigmata</taxon>
        <taxon>Psoroptidia</taxon>
        <taxon>Sarcoptoidea</taxon>
        <taxon>Sarcoptidae</taxon>
        <taxon>Sarcoptinae</taxon>
        <taxon>Sarcoptes</taxon>
    </lineage>
</organism>
<dbReference type="PROSITE" id="PS50002">
    <property type="entry name" value="SH3"/>
    <property type="match status" value="1"/>
</dbReference>
<dbReference type="Pfam" id="PF22697">
    <property type="entry name" value="SOS1_NGEF_PH"/>
    <property type="match status" value="1"/>
</dbReference>
<dbReference type="Pfam" id="PF00018">
    <property type="entry name" value="SH3_1"/>
    <property type="match status" value="1"/>
</dbReference>
<feature type="region of interest" description="Disordered" evidence="4">
    <location>
        <begin position="642"/>
        <end position="661"/>
    </location>
</feature>
<dbReference type="GO" id="GO:0005085">
    <property type="term" value="F:guanyl-nucleotide exchange factor activity"/>
    <property type="evidence" value="ECO:0007669"/>
    <property type="project" value="UniProtKB-KW"/>
</dbReference>
<dbReference type="PROSITE" id="PS50003">
    <property type="entry name" value="PH_DOMAIN"/>
    <property type="match status" value="1"/>
</dbReference>
<feature type="region of interest" description="Disordered" evidence="4">
    <location>
        <begin position="93"/>
        <end position="140"/>
    </location>
</feature>
<feature type="domain" description="PH" evidence="6">
    <location>
        <begin position="1034"/>
        <end position="1144"/>
    </location>
</feature>
<dbReference type="SUPFAM" id="SSF48065">
    <property type="entry name" value="DBL homology domain (DH-domain)"/>
    <property type="match status" value="1"/>
</dbReference>
<dbReference type="InterPro" id="IPR055251">
    <property type="entry name" value="SOS1_NGEF_PH"/>
</dbReference>
<dbReference type="InterPro" id="IPR001331">
    <property type="entry name" value="GDS_CDC24_CS"/>
</dbReference>
<dbReference type="InterPro" id="IPR035899">
    <property type="entry name" value="DBL_dom_sf"/>
</dbReference>
<dbReference type="SMART" id="SM00325">
    <property type="entry name" value="RhoGEF"/>
    <property type="match status" value="1"/>
</dbReference>
<gene>
    <name evidence="8" type="primary">SSS_242g</name>
    <name evidence="8" type="ORF">SSS_242</name>
</gene>
<evidence type="ECO:0000256" key="4">
    <source>
        <dbReference type="SAM" id="MobiDB-lite"/>
    </source>
</evidence>
<reference evidence="10" key="1">
    <citation type="journal article" date="2020" name="PLoS Negl. Trop. Dis.">
        <title>High-quality nuclear genome for Sarcoptes scabiei-A critical resource for a neglected parasite.</title>
        <authorList>
            <person name="Korhonen P.K."/>
            <person name="Gasser R.B."/>
            <person name="Ma G."/>
            <person name="Wang T."/>
            <person name="Stroehlein A.J."/>
            <person name="Young N.D."/>
            <person name="Ang C.S."/>
            <person name="Fernando D.D."/>
            <person name="Lu H.C."/>
            <person name="Taylor S."/>
            <person name="Reynolds S.L."/>
            <person name="Mofiz E."/>
            <person name="Najaraj S.H."/>
            <person name="Gowda H."/>
            <person name="Madugundu A."/>
            <person name="Renuse S."/>
            <person name="Holt D."/>
            <person name="Pandey A."/>
            <person name="Papenfuss A.T."/>
            <person name="Fischer K."/>
        </authorList>
    </citation>
    <scope>NUCLEOTIDE SEQUENCE [LARGE SCALE GENOMIC DNA]</scope>
</reference>
<feature type="compositionally biased region" description="Low complexity" evidence="4">
    <location>
        <begin position="50"/>
        <end position="67"/>
    </location>
</feature>
<evidence type="ECO:0000256" key="2">
    <source>
        <dbReference type="ARBA" id="ARBA00022658"/>
    </source>
</evidence>
<evidence type="ECO:0000256" key="3">
    <source>
        <dbReference type="PROSITE-ProRule" id="PRU00192"/>
    </source>
</evidence>
<dbReference type="OrthoDB" id="660555at2759"/>
<feature type="region of interest" description="Disordered" evidence="4">
    <location>
        <begin position="519"/>
        <end position="538"/>
    </location>
</feature>
<evidence type="ECO:0000313" key="9">
    <source>
        <dbReference type="EnsemblMetazoa" id="KAF7490152.1"/>
    </source>
</evidence>
<reference evidence="8" key="2">
    <citation type="submission" date="2020-01" db="EMBL/GenBank/DDBJ databases">
        <authorList>
            <person name="Korhonen P.K.K."/>
            <person name="Guangxu M.G."/>
            <person name="Wang T.W."/>
            <person name="Stroehlein A.J.S."/>
            <person name="Young N.D."/>
            <person name="Ang C.-S.A."/>
            <person name="Fernando D.W.F."/>
            <person name="Lu H.L."/>
            <person name="Taylor S.T."/>
            <person name="Ehtesham M.E.M."/>
            <person name="Najaraj S.H.N."/>
            <person name="Harsha G.H.G."/>
            <person name="Madugundu A.M."/>
            <person name="Renuse S.R."/>
            <person name="Holt D.H."/>
            <person name="Pandey A.P."/>
            <person name="Papenfuss A.P."/>
            <person name="Gasser R.B.G."/>
            <person name="Fischer K.F."/>
        </authorList>
    </citation>
    <scope>NUCLEOTIDE SEQUENCE</scope>
    <source>
        <strain evidence="8">SSS_KF_BRIS2020</strain>
    </source>
</reference>
<keyword evidence="2" id="KW-0344">Guanine-nucleotide releasing factor</keyword>
<keyword evidence="1 3" id="KW-0728">SH3 domain</keyword>
<feature type="region of interest" description="Disordered" evidence="4">
    <location>
        <begin position="25"/>
        <end position="67"/>
    </location>
</feature>
<dbReference type="PANTHER" id="PTHR45834:SF3">
    <property type="entry name" value="RHO GUANINE NUCLEOTIDE EXCHANGE FACTOR 3, ISOFORM L"/>
    <property type="match status" value="1"/>
</dbReference>
<dbReference type="InterPro" id="IPR011993">
    <property type="entry name" value="PH-like_dom_sf"/>
</dbReference>
<feature type="compositionally biased region" description="Basic residues" evidence="4">
    <location>
        <begin position="1173"/>
        <end position="1187"/>
    </location>
</feature>
<evidence type="ECO:0000259" key="7">
    <source>
        <dbReference type="PROSITE" id="PS50010"/>
    </source>
</evidence>
<dbReference type="InterPro" id="IPR000219">
    <property type="entry name" value="DH_dom"/>
</dbReference>
<evidence type="ECO:0000259" key="6">
    <source>
        <dbReference type="PROSITE" id="PS50003"/>
    </source>
</evidence>
<proteinExistence type="predicted"/>
<dbReference type="SMART" id="SM00233">
    <property type="entry name" value="PH"/>
    <property type="match status" value="1"/>
</dbReference>
<dbReference type="PANTHER" id="PTHR45834">
    <property type="entry name" value="RHO GUANINE NUCLEOTIDE EXCHANGE FACTOR 9-RELATED"/>
    <property type="match status" value="1"/>
</dbReference>
<dbReference type="SUPFAM" id="SSF50729">
    <property type="entry name" value="PH domain-like"/>
    <property type="match status" value="1"/>
</dbReference>
<dbReference type="EnsemblMetazoa" id="SSS_242s_mrna">
    <property type="protein sequence ID" value="KAF7490152.1"/>
    <property type="gene ID" value="SSS_242"/>
</dbReference>
<feature type="compositionally biased region" description="Basic residues" evidence="4">
    <location>
        <begin position="35"/>
        <end position="49"/>
    </location>
</feature>
<dbReference type="InterPro" id="IPR036028">
    <property type="entry name" value="SH3-like_dom_sf"/>
</dbReference>
<feature type="compositionally biased region" description="Polar residues" evidence="4">
    <location>
        <begin position="25"/>
        <end position="34"/>
    </location>
</feature>
<dbReference type="InterPro" id="IPR053086">
    <property type="entry name" value="RhoGEF_domain"/>
</dbReference>
<dbReference type="GO" id="GO:0035556">
    <property type="term" value="P:intracellular signal transduction"/>
    <property type="evidence" value="ECO:0007669"/>
    <property type="project" value="InterPro"/>
</dbReference>
<evidence type="ECO:0000256" key="1">
    <source>
        <dbReference type="ARBA" id="ARBA00022443"/>
    </source>
</evidence>
<dbReference type="GO" id="GO:0005829">
    <property type="term" value="C:cytosol"/>
    <property type="evidence" value="ECO:0007669"/>
    <property type="project" value="TreeGrafter"/>
</dbReference>
<sequence length="1258" mass="145755">MSKMIESTVLDKTLTNHNKLLLLADSTTNSQQKSQKFRRSPFRKNKKHSSSSLSTPPQLASSSTSSLGSNLKSLDLSYTDDIGHLVHNNNQKLGLSDRQREIDNEKNVKTEDSIRSSPSARITSKSPATSRSSSSPSSNEYVIKTSSFKHSQNEKDSTENIGHDLVLNNETRSFYPNEEKEQRIHNNQPNEIKSFVAKNNPSFDLRERFVEFFRRNSNENRPSFRMFFNDHYSSLENDYYQENRCGSTEDHKEQTKSSKVRQIPIELSEKTFGKNDDCGDKILNANVPKQTNPFKTNPFITDDDFDANRNRLKLRNSNSFDLETYKSLKNSLQMNHIEHLLTRMDTFPFKDGVDEEFSVDSPKKIATDHKLSLPISGEINSNKFLSNNNSTSNKLIKKYNEKFYEEFIENLFLIDSQKSLLFDLNQKQSIDCNNRSFSTQKSFCDESNSSGSANETNQSSVLKIERVKSETDLRSNIDKSVDYQQKNNLSKLNHLREKNTVHDDSFLNRIRKFRISGRSFTSSSSSSSQSSPLSKNNFSNDCHLKTSKKCSESESIHKKVGHNDEVDDYRQFSKSDSCKRIDINQNQIDSLKDEDLINEKLLPVLNGSSLSPRESRRFINTYRKSMKKSSRRYVTTSGIGATHSHLKRSQTQPFERGSSFDEAKRQSLNRLMSHEDSDIIVNNNNNHHQSPLIDLDDDLITKQNNSILAEAIFDFVGSDTDELSFRAGNLIEVTDTSHKQWWWGVIKSPSSSTVVSTQNKTITFDIEAKGGWFPATYVRRKVNQEETVEESLENASLLGSLESHPQMRTSISKLSSEQIRSNVILEIINTEKDFVKNLKDVIDGYLKPSRDRKDMFDEDRISRIYGNIEELYGFQSKFLKQLEQCIDWDNLNESRIGDCFLRNEKQFIVYCEFCKNHPLATNELQNLYIDHKYAIFFESCRLLQNMIDISLDGFLLTPIQKICKYPLQLAELLKYTKSDHCDYGPVSEAYKCMQRVAQMVNERKSRFENLEKLICVQEQFENWEGPPLLDTSSLLIHSGEILRITKSSWSKEITLFIFDNLLLIAKKDARLLKKRTYLLRNRIDLNSIDEIISLDDNIKDNDFHIITKNSFKFFYKPKQKWYLFQAKSSEEKEFWLKCFDEERRRTSEDKAQGFFVTEQDKKDAQQAHQNNLRSKKSKTNRKPYGKMRKPDTVVADLPLGFGRIDRNRAGSLPSYIHNEKYLINSYKNRQSTIQKKTKTPWFQIGVKKNRQKRPLTKS</sequence>
<keyword evidence="10" id="KW-1185">Reference proteome</keyword>
<reference evidence="9" key="3">
    <citation type="submission" date="2022-06" db="UniProtKB">
        <authorList>
            <consortium name="EnsemblMetazoa"/>
        </authorList>
    </citation>
    <scope>IDENTIFICATION</scope>
</reference>
<dbReference type="Gene3D" id="1.20.900.10">
    <property type="entry name" value="Dbl homology (DH) domain"/>
    <property type="match status" value="1"/>
</dbReference>
<name>A0A834VA65_SARSC</name>
<feature type="domain" description="SH3" evidence="5">
    <location>
        <begin position="704"/>
        <end position="783"/>
    </location>
</feature>
<dbReference type="SUPFAM" id="SSF50044">
    <property type="entry name" value="SH3-domain"/>
    <property type="match status" value="1"/>
</dbReference>
<accession>A0A834VA65</accession>
<dbReference type="PROSITE" id="PS00741">
    <property type="entry name" value="DH_1"/>
    <property type="match status" value="1"/>
</dbReference>
<dbReference type="CDD" id="cd00160">
    <property type="entry name" value="RhoGEF"/>
    <property type="match status" value="1"/>
</dbReference>
<dbReference type="EMBL" id="WVUK01000062">
    <property type="protein sequence ID" value="KAF7490152.1"/>
    <property type="molecule type" value="Genomic_DNA"/>
</dbReference>
<dbReference type="SMART" id="SM00326">
    <property type="entry name" value="SH3"/>
    <property type="match status" value="1"/>
</dbReference>
<evidence type="ECO:0000313" key="8">
    <source>
        <dbReference type="EMBL" id="KAF7490152.1"/>
    </source>
</evidence>
<dbReference type="InterPro" id="IPR001849">
    <property type="entry name" value="PH_domain"/>
</dbReference>
<protein>
    <submittedName>
        <fullName evidence="8">Spermatogenesis-associated protein 13</fullName>
    </submittedName>
</protein>
<dbReference type="Pfam" id="PF00621">
    <property type="entry name" value="RhoGEF"/>
    <property type="match status" value="1"/>
</dbReference>
<dbReference type="Gene3D" id="2.30.30.40">
    <property type="entry name" value="SH3 Domains"/>
    <property type="match status" value="1"/>
</dbReference>
<dbReference type="InterPro" id="IPR001452">
    <property type="entry name" value="SH3_domain"/>
</dbReference>
<feature type="compositionally biased region" description="Low complexity" evidence="4">
    <location>
        <begin position="123"/>
        <end position="138"/>
    </location>
</feature>
<feature type="domain" description="DH" evidence="7">
    <location>
        <begin position="819"/>
        <end position="1003"/>
    </location>
</feature>
<feature type="region of interest" description="Disordered" evidence="4">
    <location>
        <begin position="1157"/>
        <end position="1188"/>
    </location>
</feature>
<dbReference type="AlphaFoldDB" id="A0A834VA65"/>
<dbReference type="Gene3D" id="2.30.29.30">
    <property type="entry name" value="Pleckstrin-homology domain (PH domain)/Phosphotyrosine-binding domain (PTB)"/>
    <property type="match status" value="1"/>
</dbReference>